<evidence type="ECO:0000313" key="3">
    <source>
        <dbReference type="Proteomes" id="UP000078486"/>
    </source>
</evidence>
<feature type="region of interest" description="Disordered" evidence="1">
    <location>
        <begin position="1"/>
        <end position="30"/>
    </location>
</feature>
<dbReference type="EMBL" id="LRRQ01000099">
    <property type="protein sequence ID" value="OAM89354.1"/>
    <property type="molecule type" value="Genomic_DNA"/>
</dbReference>
<dbReference type="AlphaFoldDB" id="A0A178IH77"/>
<evidence type="ECO:0000313" key="2">
    <source>
        <dbReference type="EMBL" id="OAM89354.1"/>
    </source>
</evidence>
<comment type="caution">
    <text evidence="2">The sequence shown here is derived from an EMBL/GenBank/DDBJ whole genome shotgun (WGS) entry which is preliminary data.</text>
</comment>
<sequence>MSSGSRNPGPPTLDLAGIDEDTQTTNQEAVPVPYVAGEVVVSMHWISPIYNQFAREAPADQRGKK</sequence>
<dbReference type="Proteomes" id="UP000078486">
    <property type="component" value="Unassembled WGS sequence"/>
</dbReference>
<proteinExistence type="predicted"/>
<keyword evidence="3" id="KW-1185">Reference proteome</keyword>
<accession>A0A178IH77</accession>
<organism evidence="2 3">
    <name type="scientific">Termitidicoccus mucosus</name>
    <dbReference type="NCBI Taxonomy" id="1184151"/>
    <lineage>
        <taxon>Bacteria</taxon>
        <taxon>Pseudomonadati</taxon>
        <taxon>Verrucomicrobiota</taxon>
        <taxon>Opitutia</taxon>
        <taxon>Opitutales</taxon>
        <taxon>Opitutaceae</taxon>
        <taxon>Termitidicoccus</taxon>
    </lineage>
</organism>
<dbReference type="STRING" id="1184151.AW736_13970"/>
<reference evidence="2 3" key="1">
    <citation type="submission" date="2016-01" db="EMBL/GenBank/DDBJ databases">
        <title>High potential of lignocellulose degradation of a new Verrucomicrobia species.</title>
        <authorList>
            <person name="Wang Y."/>
            <person name="Shi Y."/>
            <person name="Qiu Z."/>
            <person name="Liu S."/>
            <person name="Yang H."/>
        </authorList>
    </citation>
    <scope>NUCLEOTIDE SEQUENCE [LARGE SCALE GENOMIC DNA]</scope>
    <source>
        <strain evidence="2 3">TSB47</strain>
    </source>
</reference>
<gene>
    <name evidence="2" type="ORF">AW736_13970</name>
</gene>
<name>A0A178IH77_9BACT</name>
<protein>
    <submittedName>
        <fullName evidence="2">Uncharacterized protein</fullName>
    </submittedName>
</protein>
<evidence type="ECO:0000256" key="1">
    <source>
        <dbReference type="SAM" id="MobiDB-lite"/>
    </source>
</evidence>
<dbReference type="RefSeq" id="WP_068770803.1">
    <property type="nucleotide sequence ID" value="NZ_CP109796.1"/>
</dbReference>